<dbReference type="InterPro" id="IPR005467">
    <property type="entry name" value="His_kinase_dom"/>
</dbReference>
<evidence type="ECO:0000256" key="1">
    <source>
        <dbReference type="ARBA" id="ARBA00000085"/>
    </source>
</evidence>
<dbReference type="RefSeq" id="WP_252969980.1">
    <property type="nucleotide sequence ID" value="NZ_LR588407.1"/>
</dbReference>
<sequence length="93" mass="10054">MPGVVQGDAMRLRQVLNNLISNAVKFTDAGVITIRLRSWRDEAGLHVLLIDVADTGAGMTAGQMDRLFTPFDQTTDGRRRTLRGLGAGLGDQS</sequence>
<dbReference type="EMBL" id="LR588407">
    <property type="protein sequence ID" value="VTO11942.1"/>
    <property type="molecule type" value="Genomic_DNA"/>
</dbReference>
<dbReference type="AlphaFoldDB" id="A0A4P1JVJ6"/>
<dbReference type="PROSITE" id="PS50109">
    <property type="entry name" value="HIS_KIN"/>
    <property type="match status" value="1"/>
</dbReference>
<keyword evidence="4 6" id="KW-0418">Kinase</keyword>
<evidence type="ECO:0000256" key="3">
    <source>
        <dbReference type="ARBA" id="ARBA00022679"/>
    </source>
</evidence>
<reference evidence="6 7" key="1">
    <citation type="submission" date="2019-04" db="EMBL/GenBank/DDBJ databases">
        <authorList>
            <consortium name="Pathogen Informatics"/>
        </authorList>
    </citation>
    <scope>NUCLEOTIDE SEQUENCE [LARGE SCALE GENOMIC DNA]</scope>
    <source>
        <strain evidence="6 7">NCTC9239</strain>
    </source>
</reference>
<name>A0A4P1JVJ6_9CAUL</name>
<evidence type="ECO:0000313" key="7">
    <source>
        <dbReference type="Proteomes" id="UP000309952"/>
    </source>
</evidence>
<dbReference type="Proteomes" id="UP000309952">
    <property type="component" value="Chromosome"/>
</dbReference>
<evidence type="ECO:0000313" key="6">
    <source>
        <dbReference type="EMBL" id="VTO11942.1"/>
    </source>
</evidence>
<organism evidence="6 7">
    <name type="scientific">Brevundimonas vancanneytii</name>
    <dbReference type="NCBI Taxonomy" id="1325724"/>
    <lineage>
        <taxon>Bacteria</taxon>
        <taxon>Pseudomonadati</taxon>
        <taxon>Pseudomonadota</taxon>
        <taxon>Alphaproteobacteria</taxon>
        <taxon>Caulobacterales</taxon>
        <taxon>Caulobacteraceae</taxon>
        <taxon>Brevundimonas</taxon>
    </lineage>
</organism>
<feature type="domain" description="Histidine kinase" evidence="5">
    <location>
        <begin position="1"/>
        <end position="93"/>
    </location>
</feature>
<dbReference type="InterPro" id="IPR003594">
    <property type="entry name" value="HATPase_dom"/>
</dbReference>
<dbReference type="Gene3D" id="3.30.565.10">
    <property type="entry name" value="Histidine kinase-like ATPase, C-terminal domain"/>
    <property type="match status" value="1"/>
</dbReference>
<dbReference type="GO" id="GO:0009927">
    <property type="term" value="F:histidine phosphotransfer kinase activity"/>
    <property type="evidence" value="ECO:0007669"/>
    <property type="project" value="TreeGrafter"/>
</dbReference>
<evidence type="ECO:0000256" key="4">
    <source>
        <dbReference type="ARBA" id="ARBA00022777"/>
    </source>
</evidence>
<dbReference type="SUPFAM" id="SSF55874">
    <property type="entry name" value="ATPase domain of HSP90 chaperone/DNA topoisomerase II/histidine kinase"/>
    <property type="match status" value="1"/>
</dbReference>
<dbReference type="PANTHER" id="PTHR43047">
    <property type="entry name" value="TWO-COMPONENT HISTIDINE PROTEIN KINASE"/>
    <property type="match status" value="1"/>
</dbReference>
<dbReference type="InterPro" id="IPR036890">
    <property type="entry name" value="HATPase_C_sf"/>
</dbReference>
<proteinExistence type="predicted"/>
<evidence type="ECO:0000259" key="5">
    <source>
        <dbReference type="PROSITE" id="PS50109"/>
    </source>
</evidence>
<keyword evidence="7" id="KW-1185">Reference proteome</keyword>
<dbReference type="PANTHER" id="PTHR43047:SF72">
    <property type="entry name" value="OSMOSENSING HISTIDINE PROTEIN KINASE SLN1"/>
    <property type="match status" value="1"/>
</dbReference>
<dbReference type="EC" id="2.7.13.3" evidence="2"/>
<dbReference type="SMART" id="SM00387">
    <property type="entry name" value="HATPase_c"/>
    <property type="match status" value="1"/>
</dbReference>
<dbReference type="GO" id="GO:0005886">
    <property type="term" value="C:plasma membrane"/>
    <property type="evidence" value="ECO:0007669"/>
    <property type="project" value="TreeGrafter"/>
</dbReference>
<comment type="catalytic activity">
    <reaction evidence="1">
        <text>ATP + protein L-histidine = ADP + protein N-phospho-L-histidine.</text>
        <dbReference type="EC" id="2.7.13.3"/>
    </reaction>
</comment>
<accession>A0A4P1JVJ6</accession>
<dbReference type="KEGG" id="bvy:NCTC9239_00546"/>
<dbReference type="GO" id="GO:0000155">
    <property type="term" value="F:phosphorelay sensor kinase activity"/>
    <property type="evidence" value="ECO:0007669"/>
    <property type="project" value="TreeGrafter"/>
</dbReference>
<keyword evidence="3 6" id="KW-0808">Transferase</keyword>
<dbReference type="Pfam" id="PF02518">
    <property type="entry name" value="HATPase_c"/>
    <property type="match status" value="1"/>
</dbReference>
<evidence type="ECO:0000256" key="2">
    <source>
        <dbReference type="ARBA" id="ARBA00012438"/>
    </source>
</evidence>
<protein>
    <recommendedName>
        <fullName evidence="2">histidine kinase</fullName>
        <ecNumber evidence="2">2.7.13.3</ecNumber>
    </recommendedName>
</protein>
<gene>
    <name evidence="6" type="primary">rcsC</name>
    <name evidence="6" type="ORF">NCTC9239_00546</name>
</gene>